<gene>
    <name evidence="1" type="ORF">METZ01_LOCUS92100</name>
</gene>
<reference evidence="1" key="1">
    <citation type="submission" date="2018-05" db="EMBL/GenBank/DDBJ databases">
        <authorList>
            <person name="Lanie J.A."/>
            <person name="Ng W.-L."/>
            <person name="Kazmierczak K.M."/>
            <person name="Andrzejewski T.M."/>
            <person name="Davidsen T.M."/>
            <person name="Wayne K.J."/>
            <person name="Tettelin H."/>
            <person name="Glass J.I."/>
            <person name="Rusch D."/>
            <person name="Podicherti R."/>
            <person name="Tsui H.-C.T."/>
            <person name="Winkler M.E."/>
        </authorList>
    </citation>
    <scope>NUCLEOTIDE SEQUENCE</scope>
</reference>
<protein>
    <submittedName>
        <fullName evidence="1">Uncharacterized protein</fullName>
    </submittedName>
</protein>
<accession>A0A381VFV9</accession>
<dbReference type="EMBL" id="UINC01008728">
    <property type="protein sequence ID" value="SVA39246.1"/>
    <property type="molecule type" value="Genomic_DNA"/>
</dbReference>
<dbReference type="AlphaFoldDB" id="A0A381VFV9"/>
<sequence length="104" mass="11880">TDNFEIQNFCIFIHKNSKDLSFIFPEHDMAHGLIRHRPEEEVVLGLSFAKPNMMNFKPGGPKDAWAGNWTVQEDFPDDAVLTQEEIYNIVESAIGAASFPEQWL</sequence>
<name>A0A381VFV9_9ZZZZ</name>
<feature type="non-terminal residue" evidence="1">
    <location>
        <position position="1"/>
    </location>
</feature>
<proteinExistence type="predicted"/>
<organism evidence="1">
    <name type="scientific">marine metagenome</name>
    <dbReference type="NCBI Taxonomy" id="408172"/>
    <lineage>
        <taxon>unclassified sequences</taxon>
        <taxon>metagenomes</taxon>
        <taxon>ecological metagenomes</taxon>
    </lineage>
</organism>
<evidence type="ECO:0000313" key="1">
    <source>
        <dbReference type="EMBL" id="SVA39246.1"/>
    </source>
</evidence>